<evidence type="ECO:0000313" key="2">
    <source>
        <dbReference type="EMBL" id="CAD8716965.1"/>
    </source>
</evidence>
<proteinExistence type="predicted"/>
<dbReference type="AlphaFoldDB" id="A0A7S0XDX2"/>
<evidence type="ECO:0000256" key="1">
    <source>
        <dbReference type="SAM" id="SignalP"/>
    </source>
</evidence>
<dbReference type="EMBL" id="HBFC01029474">
    <property type="protein sequence ID" value="CAD8716965.1"/>
    <property type="molecule type" value="Transcribed_RNA"/>
</dbReference>
<keyword evidence="1" id="KW-0732">Signal</keyword>
<organism evidence="2">
    <name type="scientific">Mantoniella antarctica</name>
    <dbReference type="NCBI Taxonomy" id="81844"/>
    <lineage>
        <taxon>Eukaryota</taxon>
        <taxon>Viridiplantae</taxon>
        <taxon>Chlorophyta</taxon>
        <taxon>Mamiellophyceae</taxon>
        <taxon>Mamiellales</taxon>
        <taxon>Mamiellaceae</taxon>
        <taxon>Mantoniella</taxon>
    </lineage>
</organism>
<feature type="signal peptide" evidence="1">
    <location>
        <begin position="1"/>
        <end position="26"/>
    </location>
</feature>
<sequence>MPSTSMRCARMFALVLLAAYACGAKAEPWTEVLNLDCQGNARMFSNHLLSTSANVKDVIDALQYVSDRLHDRVKDVCPSVGNQEFARDFFPSFPLLLNQVKGKNRDQTTACGNSFRWKAANIFDKNLFKGLGSFQLPTTCSSETLMAGEGCLLKMPFSTTADSYLQVAVDTCDAKLVRPFVSITCVGPLCASLAKPCDSQSQCGGLNCASIDGFLDNRLSEYSADLRSGAESLKLFNPEKDDAACLTSVTGTKGLGLFSSFGGFFRKHYDDVASILWKSTSTMSVCGGDLLSPTKLVKQFVDPLQCPKTFGTNKDLSCGKIVAWDGKLSDGKNVLDNSRKQGTMFTDDASRATCADTENKLTAMFDITCWGRVGLHLGKRLNAFVAVKHMPDILKWLGESAKTLSDCRGDGSAFSTSFFMSKFVPWMPSSILERMTVTTRPSVEKATSVTDGYPQDELMNWMFGDGAGRLQMPSKCTLSQWLSGGDCTLEYSGLSQLLGSDLILRLRMEKCPLNEFMPRLQVDCEGKLCTMLSPATECSADSDCASVASNMKCTDLAKELGMTSAADPIGGILWPKPLPLSSSRWDYSIGFPIYIVSRFNTDSFFGLADGVELFHCTDSAHCNTNRFRGEFNNFLTTHASSQPFDSTKNEAKFCTPDIDRVETSYNNDWTSNQYTVVADTYTVVGLKNPVADMEICSKEGEFSPSPPPQGSTMVTVVGTVSLDGYSTSTFGITEKAAFITGIAKIAKVSPTSVTISVKDARRHLLAGIIVEYTITTTDTSAAAIIANNIKVTPAATVVTEMKAAGLTKVTTTTVTISTTFATVDVDPAPKIVTESAAPSLQFLYAIIIATVTVLATF</sequence>
<reference evidence="2" key="1">
    <citation type="submission" date="2021-01" db="EMBL/GenBank/DDBJ databases">
        <authorList>
            <person name="Corre E."/>
            <person name="Pelletier E."/>
            <person name="Niang G."/>
            <person name="Scheremetjew M."/>
            <person name="Finn R."/>
            <person name="Kale V."/>
            <person name="Holt S."/>
            <person name="Cochrane G."/>
            <person name="Meng A."/>
            <person name="Brown T."/>
            <person name="Cohen L."/>
        </authorList>
    </citation>
    <scope>NUCLEOTIDE SEQUENCE</scope>
    <source>
        <strain evidence="2">SL-175</strain>
    </source>
</reference>
<dbReference type="PROSITE" id="PS51257">
    <property type="entry name" value="PROKAR_LIPOPROTEIN"/>
    <property type="match status" value="1"/>
</dbReference>
<accession>A0A7S0XDX2</accession>
<feature type="chain" id="PRO_5030751154" evidence="1">
    <location>
        <begin position="27"/>
        <end position="857"/>
    </location>
</feature>
<name>A0A7S0XDX2_9CHLO</name>
<protein>
    <submittedName>
        <fullName evidence="2">Uncharacterized protein</fullName>
    </submittedName>
</protein>
<gene>
    <name evidence="2" type="ORF">MANT1106_LOCUS17550</name>
</gene>